<sequence>MRGTEHWPNPISQETGSSLMHISSDETGCYQQLLMQQLVKEPKKTTRSFLKEAHNFNKGTHSSRASSLPL</sequence>
<organism evidence="1 2">
    <name type="scientific">Podarcis lilfordi</name>
    <name type="common">Lilford's wall lizard</name>
    <dbReference type="NCBI Taxonomy" id="74358"/>
    <lineage>
        <taxon>Eukaryota</taxon>
        <taxon>Metazoa</taxon>
        <taxon>Chordata</taxon>
        <taxon>Craniata</taxon>
        <taxon>Vertebrata</taxon>
        <taxon>Euteleostomi</taxon>
        <taxon>Lepidosauria</taxon>
        <taxon>Squamata</taxon>
        <taxon>Bifurcata</taxon>
        <taxon>Unidentata</taxon>
        <taxon>Episquamata</taxon>
        <taxon>Laterata</taxon>
        <taxon>Lacertibaenia</taxon>
        <taxon>Lacertidae</taxon>
        <taxon>Podarcis</taxon>
    </lineage>
</organism>
<protein>
    <submittedName>
        <fullName evidence="1">Uncharacterized protein</fullName>
    </submittedName>
</protein>
<reference evidence="1" key="1">
    <citation type="submission" date="2022-12" db="EMBL/GenBank/DDBJ databases">
        <authorList>
            <person name="Alioto T."/>
            <person name="Alioto T."/>
            <person name="Gomez Garrido J."/>
        </authorList>
    </citation>
    <scope>NUCLEOTIDE SEQUENCE</scope>
</reference>
<accession>A0AA35KPS7</accession>
<dbReference type="EMBL" id="OX395133">
    <property type="protein sequence ID" value="CAI5782105.1"/>
    <property type="molecule type" value="Genomic_DNA"/>
</dbReference>
<evidence type="ECO:0000313" key="2">
    <source>
        <dbReference type="Proteomes" id="UP001178461"/>
    </source>
</evidence>
<gene>
    <name evidence="1" type="ORF">PODLI_1B042053</name>
</gene>
<name>A0AA35KPS7_9SAUR</name>
<dbReference type="Proteomes" id="UP001178461">
    <property type="component" value="Chromosome 8"/>
</dbReference>
<evidence type="ECO:0000313" key="1">
    <source>
        <dbReference type="EMBL" id="CAI5782105.1"/>
    </source>
</evidence>
<proteinExistence type="predicted"/>
<keyword evidence="2" id="KW-1185">Reference proteome</keyword>
<dbReference type="AlphaFoldDB" id="A0AA35KPS7"/>